<dbReference type="OrthoDB" id="10377409at2759"/>
<evidence type="ECO:0000256" key="4">
    <source>
        <dbReference type="ARBA" id="ARBA00022547"/>
    </source>
</evidence>
<evidence type="ECO:0000313" key="11">
    <source>
        <dbReference type="Proteomes" id="UP001152798"/>
    </source>
</evidence>
<dbReference type="GO" id="GO:0005743">
    <property type="term" value="C:mitochondrial inner membrane"/>
    <property type="evidence" value="ECO:0007669"/>
    <property type="project" value="UniProtKB-SubCell"/>
</dbReference>
<dbReference type="InterPro" id="IPR008387">
    <property type="entry name" value="ATP_synth_f6_mt"/>
</dbReference>
<dbReference type="AlphaFoldDB" id="A0A9P0EEK0"/>
<dbReference type="GO" id="GO:0015078">
    <property type="term" value="F:proton transmembrane transporter activity"/>
    <property type="evidence" value="ECO:0007669"/>
    <property type="project" value="InterPro"/>
</dbReference>
<evidence type="ECO:0000256" key="1">
    <source>
        <dbReference type="ARBA" id="ARBA00004273"/>
    </source>
</evidence>
<proteinExistence type="inferred from homology"/>
<dbReference type="PANTHER" id="PTHR12441">
    <property type="entry name" value="ATP SYNTHASE COUPLING FACTOR 6, MITOCHONDRIAL"/>
    <property type="match status" value="1"/>
</dbReference>
<keyword evidence="4" id="KW-0138">CF(0)</keyword>
<keyword evidence="8" id="KW-0496">Mitochondrion</keyword>
<evidence type="ECO:0000256" key="5">
    <source>
        <dbReference type="ARBA" id="ARBA00022781"/>
    </source>
</evidence>
<evidence type="ECO:0000256" key="9">
    <source>
        <dbReference type="ARBA" id="ARBA00023136"/>
    </source>
</evidence>
<evidence type="ECO:0000256" key="8">
    <source>
        <dbReference type="ARBA" id="ARBA00023128"/>
    </source>
</evidence>
<evidence type="ECO:0000256" key="7">
    <source>
        <dbReference type="ARBA" id="ARBA00023065"/>
    </source>
</evidence>
<evidence type="ECO:0000256" key="6">
    <source>
        <dbReference type="ARBA" id="ARBA00022792"/>
    </source>
</evidence>
<reference evidence="10" key="1">
    <citation type="submission" date="2022-01" db="EMBL/GenBank/DDBJ databases">
        <authorList>
            <person name="King R."/>
        </authorList>
    </citation>
    <scope>NUCLEOTIDE SEQUENCE</scope>
</reference>
<evidence type="ECO:0000313" key="10">
    <source>
        <dbReference type="EMBL" id="CAH1395018.1"/>
    </source>
</evidence>
<keyword evidence="7" id="KW-0406">Ion transport</keyword>
<dbReference type="EMBL" id="OV725079">
    <property type="protein sequence ID" value="CAH1395018.1"/>
    <property type="molecule type" value="Genomic_DNA"/>
</dbReference>
<accession>A0A9P0EEK0</accession>
<keyword evidence="3" id="KW-0813">Transport</keyword>
<dbReference type="Pfam" id="PF05511">
    <property type="entry name" value="ATP-synt_F6"/>
    <property type="match status" value="1"/>
</dbReference>
<evidence type="ECO:0000256" key="3">
    <source>
        <dbReference type="ARBA" id="ARBA00022448"/>
    </source>
</evidence>
<dbReference type="SUPFAM" id="SSF111357">
    <property type="entry name" value="Mitochondrial ATP synthase coupling factor 6"/>
    <property type="match status" value="1"/>
</dbReference>
<dbReference type="GO" id="GO:0015986">
    <property type="term" value="P:proton motive force-driven ATP synthesis"/>
    <property type="evidence" value="ECO:0007669"/>
    <property type="project" value="InterPro"/>
</dbReference>
<keyword evidence="5" id="KW-0375">Hydrogen ion transport</keyword>
<dbReference type="PANTHER" id="PTHR12441:SF10">
    <property type="entry name" value="ATP SYNTHASE-COUPLING FACTOR 6, MITOCHONDRIAL"/>
    <property type="match status" value="1"/>
</dbReference>
<name>A0A9P0EEK0_NEZVI</name>
<keyword evidence="9" id="KW-0472">Membrane</keyword>
<organism evidence="10 11">
    <name type="scientific">Nezara viridula</name>
    <name type="common">Southern green stink bug</name>
    <name type="synonym">Cimex viridulus</name>
    <dbReference type="NCBI Taxonomy" id="85310"/>
    <lineage>
        <taxon>Eukaryota</taxon>
        <taxon>Metazoa</taxon>
        <taxon>Ecdysozoa</taxon>
        <taxon>Arthropoda</taxon>
        <taxon>Hexapoda</taxon>
        <taxon>Insecta</taxon>
        <taxon>Pterygota</taxon>
        <taxon>Neoptera</taxon>
        <taxon>Paraneoptera</taxon>
        <taxon>Hemiptera</taxon>
        <taxon>Heteroptera</taxon>
        <taxon>Panheteroptera</taxon>
        <taxon>Pentatomomorpha</taxon>
        <taxon>Pentatomoidea</taxon>
        <taxon>Pentatomidae</taxon>
        <taxon>Pentatominae</taxon>
        <taxon>Nezara</taxon>
    </lineage>
</organism>
<evidence type="ECO:0008006" key="12">
    <source>
        <dbReference type="Google" id="ProtNLM"/>
    </source>
</evidence>
<dbReference type="GO" id="GO:0045259">
    <property type="term" value="C:proton-transporting ATP synthase complex"/>
    <property type="evidence" value="ECO:0007669"/>
    <property type="project" value="UniProtKB-KW"/>
</dbReference>
<comment type="similarity">
    <text evidence="2">Belongs to the eukaryotic ATPase subunit F6 family.</text>
</comment>
<keyword evidence="6" id="KW-0999">Mitochondrion inner membrane</keyword>
<keyword evidence="11" id="KW-1185">Reference proteome</keyword>
<gene>
    <name evidence="10" type="ORF">NEZAVI_LOCUS5365</name>
</gene>
<protein>
    <recommendedName>
        <fullName evidence="12">ATP synthase-coupling factor 6, mitochondrial</fullName>
    </recommendedName>
</protein>
<dbReference type="Gene3D" id="1.10.246.110">
    <property type="entry name" value="Mitochondrial ATP synthase-coupling factor 6"/>
    <property type="match status" value="1"/>
</dbReference>
<evidence type="ECO:0000256" key="2">
    <source>
        <dbReference type="ARBA" id="ARBA00007346"/>
    </source>
</evidence>
<comment type="subcellular location">
    <subcellularLocation>
        <location evidence="1">Mitochondrion inner membrane</location>
    </subcellularLocation>
</comment>
<dbReference type="Proteomes" id="UP001152798">
    <property type="component" value="Chromosome 3"/>
</dbReference>
<dbReference type="InterPro" id="IPR036204">
    <property type="entry name" value="ATP_synth_f6_sf_mt"/>
</dbReference>
<sequence>MMNYLFQKNSNRLFYNSSVLRIEAVDPVQALFLKYVREYFQKLKQNNGVIFDVSPELEKDRAFKQKTLAERYFGNMDPKLFEKFPEMKYEEPTLDDINISRAHPLMKKS</sequence>